<evidence type="ECO:0000256" key="1">
    <source>
        <dbReference type="SAM" id="MobiDB-lite"/>
    </source>
</evidence>
<reference evidence="2 3" key="1">
    <citation type="submission" date="2016-02" db="EMBL/GenBank/DDBJ databases">
        <title>Genome analysis of coral dinoflagellate symbionts highlights evolutionary adaptations to a symbiotic lifestyle.</title>
        <authorList>
            <person name="Aranda M."/>
            <person name="Li Y."/>
            <person name="Liew Y.J."/>
            <person name="Baumgarten S."/>
            <person name="Simakov O."/>
            <person name="Wilson M."/>
            <person name="Piel J."/>
            <person name="Ashoor H."/>
            <person name="Bougouffa S."/>
            <person name="Bajic V.B."/>
            <person name="Ryu T."/>
            <person name="Ravasi T."/>
            <person name="Bayer T."/>
            <person name="Micklem G."/>
            <person name="Kim H."/>
            <person name="Bhak J."/>
            <person name="Lajeunesse T.C."/>
            <person name="Voolstra C.R."/>
        </authorList>
    </citation>
    <scope>NUCLEOTIDE SEQUENCE [LARGE SCALE GENOMIC DNA]</scope>
    <source>
        <strain evidence="2 3">CCMP2467</strain>
    </source>
</reference>
<keyword evidence="3" id="KW-1185">Reference proteome</keyword>
<organism evidence="2 3">
    <name type="scientific">Symbiodinium microadriaticum</name>
    <name type="common">Dinoflagellate</name>
    <name type="synonym">Zooxanthella microadriatica</name>
    <dbReference type="NCBI Taxonomy" id="2951"/>
    <lineage>
        <taxon>Eukaryota</taxon>
        <taxon>Sar</taxon>
        <taxon>Alveolata</taxon>
        <taxon>Dinophyceae</taxon>
        <taxon>Suessiales</taxon>
        <taxon>Symbiodiniaceae</taxon>
        <taxon>Symbiodinium</taxon>
    </lineage>
</organism>
<name>A0A1Q9C3N1_SYMMI</name>
<feature type="region of interest" description="Disordered" evidence="1">
    <location>
        <begin position="1"/>
        <end position="20"/>
    </location>
</feature>
<comment type="caution">
    <text evidence="2">The sequence shown here is derived from an EMBL/GenBank/DDBJ whole genome shotgun (WGS) entry which is preliminary data.</text>
</comment>
<evidence type="ECO:0000313" key="2">
    <source>
        <dbReference type="EMBL" id="OLP77528.1"/>
    </source>
</evidence>
<dbReference type="AlphaFoldDB" id="A0A1Q9C3N1"/>
<dbReference type="EMBL" id="LSRX01001750">
    <property type="protein sequence ID" value="OLP77528.1"/>
    <property type="molecule type" value="Genomic_DNA"/>
</dbReference>
<dbReference type="Proteomes" id="UP000186817">
    <property type="component" value="Unassembled WGS sequence"/>
</dbReference>
<accession>A0A1Q9C3N1</accession>
<sequence>MAGQGSWGRPLGPAQKAPDPVCLPATDFPGPWILPGGPHCADSTVALQKRFRCEDPSDPLRFGFEIPLVPSFFSVVSHQPTSQAMVPGGIT</sequence>
<protein>
    <submittedName>
        <fullName evidence="2">Uncharacterized protein</fullName>
    </submittedName>
</protein>
<gene>
    <name evidence="2" type="ORF">AK812_SmicGene42403</name>
</gene>
<proteinExistence type="predicted"/>
<evidence type="ECO:0000313" key="3">
    <source>
        <dbReference type="Proteomes" id="UP000186817"/>
    </source>
</evidence>